<dbReference type="eggNOG" id="COG1792">
    <property type="taxonomic scope" value="Bacteria"/>
</dbReference>
<evidence type="ECO:0000259" key="8">
    <source>
        <dbReference type="Pfam" id="PF04085"/>
    </source>
</evidence>
<dbReference type="PIRSF" id="PIRSF038471">
    <property type="entry name" value="MreC"/>
    <property type="match status" value="1"/>
</dbReference>
<organism evidence="9 10">
    <name type="scientific">Clostridium baratii str. Sullivan</name>
    <dbReference type="NCBI Taxonomy" id="1415775"/>
    <lineage>
        <taxon>Bacteria</taxon>
        <taxon>Bacillati</taxon>
        <taxon>Bacillota</taxon>
        <taxon>Clostridia</taxon>
        <taxon>Eubacteriales</taxon>
        <taxon>Clostridiaceae</taxon>
        <taxon>Clostridium</taxon>
    </lineage>
</organism>
<evidence type="ECO:0000256" key="4">
    <source>
        <dbReference type="ARBA" id="ARBA00032089"/>
    </source>
</evidence>
<name>A0A0A7FUF7_9CLOT</name>
<dbReference type="EMBL" id="CP006905">
    <property type="protein sequence ID" value="AIY82575.1"/>
    <property type="molecule type" value="Genomic_DNA"/>
</dbReference>
<dbReference type="GO" id="GO:0008360">
    <property type="term" value="P:regulation of cell shape"/>
    <property type="evidence" value="ECO:0007669"/>
    <property type="project" value="UniProtKB-KW"/>
</dbReference>
<feature type="transmembrane region" description="Helical" evidence="7">
    <location>
        <begin position="7"/>
        <end position="27"/>
    </location>
</feature>
<dbReference type="STRING" id="1561.NPD11_1311"/>
<dbReference type="InterPro" id="IPR007221">
    <property type="entry name" value="MreC"/>
</dbReference>
<accession>A0A0A7FUF7</accession>
<evidence type="ECO:0000313" key="10">
    <source>
        <dbReference type="Proteomes" id="UP000030635"/>
    </source>
</evidence>
<feature type="coiled-coil region" evidence="6">
    <location>
        <begin position="67"/>
        <end position="104"/>
    </location>
</feature>
<evidence type="ECO:0000256" key="3">
    <source>
        <dbReference type="ARBA" id="ARBA00022960"/>
    </source>
</evidence>
<dbReference type="Gene3D" id="2.40.10.350">
    <property type="entry name" value="Rod shape-determining protein MreC, domain 2"/>
    <property type="match status" value="1"/>
</dbReference>
<evidence type="ECO:0000256" key="2">
    <source>
        <dbReference type="ARBA" id="ARBA00013855"/>
    </source>
</evidence>
<evidence type="ECO:0000256" key="6">
    <source>
        <dbReference type="SAM" id="Coils"/>
    </source>
</evidence>
<dbReference type="NCBIfam" id="TIGR00219">
    <property type="entry name" value="mreC"/>
    <property type="match status" value="1"/>
</dbReference>
<protein>
    <recommendedName>
        <fullName evidence="2 5">Cell shape-determining protein MreC</fullName>
    </recommendedName>
    <alternativeName>
        <fullName evidence="4 5">Cell shape protein MreC</fullName>
    </alternativeName>
</protein>
<feature type="domain" description="Rod shape-determining protein MreC beta-barrel core" evidence="8">
    <location>
        <begin position="121"/>
        <end position="271"/>
    </location>
</feature>
<keyword evidence="10" id="KW-1185">Reference proteome</keyword>
<evidence type="ECO:0000313" key="9">
    <source>
        <dbReference type="EMBL" id="AIY82575.1"/>
    </source>
</evidence>
<proteinExistence type="inferred from homology"/>
<dbReference type="InterPro" id="IPR042175">
    <property type="entry name" value="Cell/Rod_MreC_2"/>
</dbReference>
<dbReference type="GO" id="GO:0005886">
    <property type="term" value="C:plasma membrane"/>
    <property type="evidence" value="ECO:0007669"/>
    <property type="project" value="TreeGrafter"/>
</dbReference>
<dbReference type="HOGENOM" id="CLU_042663_1_2_9"/>
<dbReference type="OrthoDB" id="9792313at2"/>
<keyword evidence="7" id="KW-1133">Transmembrane helix</keyword>
<comment type="function">
    <text evidence="5">Involved in formation and maintenance of cell shape.</text>
</comment>
<dbReference type="InterPro" id="IPR042177">
    <property type="entry name" value="Cell/Rod_1"/>
</dbReference>
<dbReference type="PANTHER" id="PTHR34138">
    <property type="entry name" value="CELL SHAPE-DETERMINING PROTEIN MREC"/>
    <property type="match status" value="1"/>
</dbReference>
<dbReference type="InterPro" id="IPR055342">
    <property type="entry name" value="MreC_beta-barrel_core"/>
</dbReference>
<evidence type="ECO:0000256" key="1">
    <source>
        <dbReference type="ARBA" id="ARBA00009369"/>
    </source>
</evidence>
<dbReference type="Gene3D" id="2.40.10.340">
    <property type="entry name" value="Rod shape-determining protein MreC, domain 1"/>
    <property type="match status" value="1"/>
</dbReference>
<dbReference type="Pfam" id="PF04085">
    <property type="entry name" value="MreC"/>
    <property type="match status" value="1"/>
</dbReference>
<keyword evidence="7" id="KW-0472">Membrane</keyword>
<dbReference type="KEGG" id="cbv:U729_1707"/>
<evidence type="ECO:0000256" key="5">
    <source>
        <dbReference type="PIRNR" id="PIRNR038471"/>
    </source>
</evidence>
<keyword evidence="7" id="KW-0812">Transmembrane</keyword>
<evidence type="ECO:0000256" key="7">
    <source>
        <dbReference type="SAM" id="Phobius"/>
    </source>
</evidence>
<keyword evidence="3 5" id="KW-0133">Cell shape</keyword>
<comment type="similarity">
    <text evidence="1 5">Belongs to the MreC family.</text>
</comment>
<dbReference type="AlphaFoldDB" id="A0A0A7FUF7"/>
<reference evidence="9 10" key="1">
    <citation type="journal article" date="2015" name="Infect. Genet. Evol.">
        <title>Genomic sequences of six botulinum neurotoxin-producing strains representing three clostridial species illustrate the mobility and diversity of botulinum neurotoxin genes.</title>
        <authorList>
            <person name="Smith T.J."/>
            <person name="Hill K.K."/>
            <person name="Xie G."/>
            <person name="Foley B.T."/>
            <person name="Williamson C.H."/>
            <person name="Foster J.T."/>
            <person name="Johnson S.L."/>
            <person name="Chertkov O."/>
            <person name="Teshima H."/>
            <person name="Gibbons H.S."/>
            <person name="Johnsky L.A."/>
            <person name="Karavis M.A."/>
            <person name="Smith L.A."/>
        </authorList>
    </citation>
    <scope>NUCLEOTIDE SEQUENCE [LARGE SCALE GENOMIC DNA]</scope>
    <source>
        <strain evidence="9">Sullivan</strain>
    </source>
</reference>
<gene>
    <name evidence="9" type="primary">mreC</name>
    <name evidence="9" type="ORF">U729_1707</name>
</gene>
<dbReference type="PANTHER" id="PTHR34138:SF1">
    <property type="entry name" value="CELL SHAPE-DETERMINING PROTEIN MREC"/>
    <property type="match status" value="1"/>
</dbReference>
<dbReference type="RefSeq" id="WP_039313651.1">
    <property type="nucleotide sequence ID" value="NZ_CP006905.1"/>
</dbReference>
<keyword evidence="6" id="KW-0175">Coiled coil</keyword>
<dbReference type="Proteomes" id="UP000030635">
    <property type="component" value="Chromosome"/>
</dbReference>
<sequence length="282" mass="30898">MKRLKNKLAVTIIVLSVAFLGLIVFTFKSPDKNMVESGAGIALNPLQRIAYTVNTKLKGFVDLCLNFSTVKEENKSLTEENAKLKKELLEYSGLKAQNDELRKVLDFEDSRKNYNYIATNIIGYSGGNILDGYIVDKGSNSGIQKGMIVIAANGLVGQVTSVGTNWSIIQSILNENIAVSVKVESTKENTGILRGYRDSNGTSVCKVENLPMDSQIKEGDTIVTSGLGQIYPKDIMVGKVTSVTEDKVKVMKSAVVEPAVDFNKLESLFIVVPKDTRDIKYN</sequence>